<evidence type="ECO:0000313" key="4">
    <source>
        <dbReference type="EMBL" id="KAF6113833.1"/>
    </source>
</evidence>
<feature type="region of interest" description="Disordered" evidence="2">
    <location>
        <begin position="821"/>
        <end position="844"/>
    </location>
</feature>
<protein>
    <submittedName>
        <fullName evidence="4">Fibrous sheath interacting protein 2</fullName>
    </submittedName>
</protein>
<feature type="domain" description="Fibrous sheath-interacting protein 2 C-terminal" evidence="3">
    <location>
        <begin position="4691"/>
        <end position="4987"/>
    </location>
</feature>
<comment type="caution">
    <text evidence="4">The sequence shown here is derived from an EMBL/GenBank/DDBJ whole genome shotgun (WGS) entry which is preliminary data.</text>
</comment>
<name>A0A834AMP6_9CHIR</name>
<gene>
    <name evidence="4" type="ORF">HJG60_005301</name>
</gene>
<feature type="region of interest" description="Disordered" evidence="2">
    <location>
        <begin position="1414"/>
        <end position="1445"/>
    </location>
</feature>
<dbReference type="PANTHER" id="PTHR47315">
    <property type="entry name" value="FIBROUS SHEATH INTERACTING PROTEIN 2"/>
    <property type="match status" value="1"/>
</dbReference>
<feature type="region of interest" description="Disordered" evidence="2">
    <location>
        <begin position="6839"/>
        <end position="6871"/>
    </location>
</feature>
<feature type="region of interest" description="Disordered" evidence="2">
    <location>
        <begin position="5584"/>
        <end position="5628"/>
    </location>
</feature>
<dbReference type="Pfam" id="PF15783">
    <property type="entry name" value="FSIP2"/>
    <property type="match status" value="5"/>
</dbReference>
<feature type="domain" description="Fibrous sheath-interacting protein 2 C-terminal" evidence="3">
    <location>
        <begin position="5967"/>
        <end position="6761"/>
    </location>
</feature>
<evidence type="ECO:0000256" key="1">
    <source>
        <dbReference type="SAM" id="Coils"/>
    </source>
</evidence>
<feature type="domain" description="Fibrous sheath-interacting protein 2 C-terminal" evidence="3">
    <location>
        <begin position="5319"/>
        <end position="5477"/>
    </location>
</feature>
<evidence type="ECO:0000256" key="2">
    <source>
        <dbReference type="SAM" id="MobiDB-lite"/>
    </source>
</evidence>
<organism evidence="4 5">
    <name type="scientific">Phyllostomus discolor</name>
    <name type="common">pale spear-nosed bat</name>
    <dbReference type="NCBI Taxonomy" id="89673"/>
    <lineage>
        <taxon>Eukaryota</taxon>
        <taxon>Metazoa</taxon>
        <taxon>Chordata</taxon>
        <taxon>Craniata</taxon>
        <taxon>Vertebrata</taxon>
        <taxon>Euteleostomi</taxon>
        <taxon>Mammalia</taxon>
        <taxon>Eutheria</taxon>
        <taxon>Laurasiatheria</taxon>
        <taxon>Chiroptera</taxon>
        <taxon>Yangochiroptera</taxon>
        <taxon>Phyllostomidae</taxon>
        <taxon>Phyllostominae</taxon>
        <taxon>Phyllostomus</taxon>
    </lineage>
</organism>
<feature type="compositionally biased region" description="Polar residues" evidence="2">
    <location>
        <begin position="363"/>
        <end position="374"/>
    </location>
</feature>
<feature type="compositionally biased region" description="Low complexity" evidence="2">
    <location>
        <begin position="1417"/>
        <end position="1431"/>
    </location>
</feature>
<dbReference type="EMBL" id="JABVXQ010000004">
    <property type="protein sequence ID" value="KAF6113833.1"/>
    <property type="molecule type" value="Genomic_DNA"/>
</dbReference>
<feature type="compositionally biased region" description="Basic and acidic residues" evidence="2">
    <location>
        <begin position="5792"/>
        <end position="5829"/>
    </location>
</feature>
<feature type="domain" description="Fibrous sheath-interacting protein 2 C-terminal" evidence="3">
    <location>
        <begin position="4104"/>
        <end position="4643"/>
    </location>
</feature>
<feature type="region of interest" description="Disordered" evidence="2">
    <location>
        <begin position="336"/>
        <end position="374"/>
    </location>
</feature>
<proteinExistence type="predicted"/>
<feature type="compositionally biased region" description="Basic and acidic residues" evidence="2">
    <location>
        <begin position="6767"/>
        <end position="6782"/>
    </location>
</feature>
<dbReference type="InterPro" id="IPR038891">
    <property type="entry name" value="FSIP2"/>
</dbReference>
<dbReference type="PANTHER" id="PTHR47315:SF3">
    <property type="entry name" value="FIBROUS SHEATH-INTERACTING PROTEIN 2-LIKE"/>
    <property type="match status" value="1"/>
</dbReference>
<reference evidence="4 5" key="1">
    <citation type="journal article" date="2020" name="Nature">
        <title>Six reference-quality genomes reveal evolution of bat adaptations.</title>
        <authorList>
            <person name="Jebb D."/>
            <person name="Huang Z."/>
            <person name="Pippel M."/>
            <person name="Hughes G.M."/>
            <person name="Lavrichenko K."/>
            <person name="Devanna P."/>
            <person name="Winkler S."/>
            <person name="Jermiin L.S."/>
            <person name="Skirmuntt E.C."/>
            <person name="Katzourakis A."/>
            <person name="Burkitt-Gray L."/>
            <person name="Ray D.A."/>
            <person name="Sullivan K.A.M."/>
            <person name="Roscito J.G."/>
            <person name="Kirilenko B.M."/>
            <person name="Davalos L.M."/>
            <person name="Corthals A.P."/>
            <person name="Power M.L."/>
            <person name="Jones G."/>
            <person name="Ransome R.D."/>
            <person name="Dechmann D.K.N."/>
            <person name="Locatelli A.G."/>
            <person name="Puechmaille S.J."/>
            <person name="Fedrigo O."/>
            <person name="Jarvis E.D."/>
            <person name="Hiller M."/>
            <person name="Vernes S.C."/>
            <person name="Myers E.W."/>
            <person name="Teeling E.C."/>
        </authorList>
    </citation>
    <scope>NUCLEOTIDE SEQUENCE [LARGE SCALE GENOMIC DNA]</scope>
    <source>
        <strain evidence="4">Bat1K_MPI-CBG_1</strain>
    </source>
</reference>
<feature type="region of interest" description="Disordered" evidence="2">
    <location>
        <begin position="5786"/>
        <end position="5843"/>
    </location>
</feature>
<evidence type="ECO:0000259" key="3">
    <source>
        <dbReference type="Pfam" id="PF15783"/>
    </source>
</evidence>
<feature type="compositionally biased region" description="Basic and acidic residues" evidence="2">
    <location>
        <begin position="6801"/>
        <end position="6815"/>
    </location>
</feature>
<dbReference type="Proteomes" id="UP000664940">
    <property type="component" value="Unassembled WGS sequence"/>
</dbReference>
<feature type="compositionally biased region" description="Basic and acidic residues" evidence="2">
    <location>
        <begin position="5608"/>
        <end position="5628"/>
    </location>
</feature>
<feature type="coiled-coil region" evidence="1">
    <location>
        <begin position="213"/>
        <end position="250"/>
    </location>
</feature>
<feature type="coiled-coil region" evidence="1">
    <location>
        <begin position="5209"/>
        <end position="5236"/>
    </location>
</feature>
<feature type="compositionally biased region" description="Polar residues" evidence="2">
    <location>
        <begin position="823"/>
        <end position="840"/>
    </location>
</feature>
<feature type="compositionally biased region" description="Polar residues" evidence="2">
    <location>
        <begin position="5584"/>
        <end position="5594"/>
    </location>
</feature>
<feature type="region of interest" description="Disordered" evidence="2">
    <location>
        <begin position="2727"/>
        <end position="2770"/>
    </location>
</feature>
<sequence length="6903" mass="777735">MDLYLSACSKAASVAATKTATSSVADDSQQCGDGVHKTHFPGIGAAELLDLPLGVKLPMIPGSNTLFYTTKLSEKLFRPSYDFNLSDPYCRLLGNQYKSLHDPHLRAYHTRKDILRRLKKGGYITSNNKIVCNLRELNKYRQYLTSLKIDFERNYIREQKMLARQLKKLQESSQMPAHSDVAQFQNWLLQEDTQSFKDQERLIRHRYLDMISRELEQRERAAEEQRLLQMDREERRQREQTRRKLNLRRKIEEEWKAKEMLLLSKIGEDVKREARIEEQRRRSREESDKKKQALLEKKMAYHIQRMQENGFKRDEMEKSTYDYRGQDETHCESYFPKKKKKNHDDIKTIYPSGDQKANKEPRTNVTQQSQNISKNVLKKPTTPVVCQSNIQDNDTEQKKDGFINKKPSICNDRGPLYISPQDSVISGQTSPTRNFPRSSQSYLAPQKVEKDLNCDWNKKQNKKASIFCESGPQASTVAQGVLPSHISSNTQQNLLQNCLQNKVTSAELNSTIQNIMTWVVATVTSILYPAITKYEERLQYNTYSVSEESVLSSDSSSFCSTCSEEFTYGSYTSTTTKTFQEEPRTFAVDISVRQPPTHLKPPSAHVEKTVVEKTYHMAGPPSAHIERTVVEKTYHTTGSPSAHVERTVLGKTYHMKRQSITSELKCHNTSTIYARPKLRSCKSDSYLLASFGKGTSKSKDATTETDGLESPRLADQKAKAELKNLKKIFVNFKCHLKGETELILESIFQEIMSDLTQAIPSISSVTAEVFVDQSEPEKRDLMSNVDISSVASEIVDNMLEKLQVAVEKKCVEMFTQEELSPDINPSLTPSEEYLTPSSGTPLKASLPYTTEPMCDIAEDMVHAILEKLMTLATCKQDDLPHLKDATKLFYQQHMIDPTYMALKKTDKNKCSPEPAAANLIVKEEIQNLISNIISQSSLVGYIEEAISTILGYVQTELKNERLVASEETVVFLQLLDDIFTQLHQKPVNADVQKSRRSRLRSLSDTEEKYRLTGTRLSNDPRSRKQFPPINVPGMVLYSEDDSEEIDKIVKNVLDSSIKDEEAVSQEQNSEYWFTKGNTCFEHKRKRKTPTKPASLKSKVAFCEGGLKTELPCFNNKEIIEERPCLNEDILIFSQNQKDQIQKASQNVLKSILAEMVKDLSSVPPGHLDIKTGKEASVFVSEKPQGLSLQEWTDQMFSVSEINKAAQEITDAVLNILHKASSCIPNSAKSSISASVHQTSPNSSDTPSMMKEALSKNTLKIWFDSENKVKFLSSLNLDPAKPSLLKSEENELKPIEDTTDNIINAVFKKLKSLVYPKLQMGFKPSLAEQSSLHSQLSTYTTKVVNIVLHAIQNELDLNKKNLNLRDADHTKSLTSKEFCADADNLESLVSSFGDDIMASPLLTCICEMLSSSEHSNQSGTSLPSDKSSPSTSYGPDKVENQNTLPSRHDKKSFHQYLATPCALHSDFSGKDPKENASVRLQVLDSIGEALYEMLCKLIGAHPDGQHGETMGQQIATKLQSSIQLISKTILDYILAKLCSVDMDTNFASSGIKVVTESLDIDSLSFDSIIEEITKCTDIIASIVSRMVQESNKKKTKKQAKITTAASSKTGSTKETQLNELKAMASDILNTVFAKLQGFANGNLETLDSTSTENKKSTKIDLKCESPSVITDTHKELLQSTLYMHAKKISSTILKAIQTELNMNSLDLRTSVKTSPPEKQVLKNIVNLILDAVSSDVLNETEPEEKDIEKFRYKPTYGNFLPGGAESDSFLEDTAQTEKEFPGERTSLREETKSDSFKQWILERSLNKIEVKLKEPQKSPLIPIIRNILNEIFQGVLASQLNVLSLSHSHLSGVPHNVDEPIAQASVPFTDKMMDPLVSEADVIIVVDDIVRTVFHKLYSVAMTQRNASENKYKTITFSANVSFHEHTYGQKSSITVLNKSPCAVQSSINADKQVTVNVAEDIFRAILTNLETFATSKVKSLFCPQINYTVPLALPIQQENRTLSQVLSAKDSYSDYQFSCCTVDHIMSEKTSSCQLSLNKLNTHATEVARKILQGIKHELDREKESPFLTHNIMVPEGIASQIVNTVLDIVSSKSNCGKNNSDKELNSDQQEGIFEKMFNKTEYRNVLQFQIQDTIECILCDIYEKTLYQNNLSFALPTLKCSITGKHSEANSEMYLEGVKKIIPKLSVPKSDVILISSDVVDIVLHNLSSAAMLGIKAEDPASARLPLTFRNVFPQAECQPCPLMGSKSERKTERFSSSRNLKSVYTVDSQITVVQKEDSKKSAPDPCEENANFITKTIFKQLESFATKRIDSLITLAFQPKEKSLVSRELENYKRDDSIFYESSQIESNMNVLKIPTETILSQELPDSTLASYRAKLRATIPLSQASLKEYADTIASVVLKLIKNDLDLEIQKAYPHPDDTSFQENIIVSDIVNSILKILNDKRSAREIGFYSKDNLFSQLTLPNEILLEQREQEENTKLSLFSRYPLEQNQMTMEKGSQRIVLEEIFMRNEESKQKEKTALLSAVKEVLNKVYQRILEIKGHLPPFNETPLASNSKIRTSVITQKNFSQPHINSVANDIIEIVLGEMYSVVVSSLYESSKKEEASDNNGTLPKKPLCATETEQAGKGSDSTRYVTQQVYPYTGNENVSLLENSFLQYSPLQVGKDLVQMVINKITNFASFHLQDASYPEGGLDELQPPSLHSFKVGPKGSLQPGFKTNLKAKSKVTPLPKFRTKPPLGTSSVKAKSKIKLGPGEKTPKDSQPKTAIRKSHSLTAGDVKSLLEMKLPTSELKTYAKHIISNILETTVKELEKVRHTRAMVNVKALPFDEIMAANEIVKTVLQELYATNNQSLAHPIKLSHLDDLRHSQENAGAGSRAKTQACFYLENVSSQLEQIFPKDGIFKKMFDKWQAESNDIESEKCNLLMIAENVLTVISRKAKELESSLSLLNLPHLKDCESKFHNCFKRTSTRAEDTKAQINMFGREIVEMLFEKLQLCFLSRMPSRESKETVASRKRGFPTKGSLCSAPIYNMNAKDQTSLGSSKQVVQEIVERVLNMLESFVDLQFKHISKYEFSEIVKMPIENLFPVQQKQLTKKVLPKLQPLKKFSDESKSNTVISKENVQNTLLRVHSFHSELLTYAVNIISDMLDIIKNELDKEVTQTEPSSISILNENIVASEIIGTLIDQCTYFNESLIKNLPMEGLCPRVENTYIVNQVELATNMKTPMSKLKQVSFVNNPPQISVPGLVLHSEEDMKQNYKASSNLSLYVRGSAEDPIKSSEPMERPDSENTATCFRNKVQNYGAREWPFYQPTKGNSSLPEGSVLQKLFKKVNESTEESLKQGMSFIEMGKGGNPKVFHYEAQKPIVEPTQTQTAVSPLKICLAAENIVNTVLSSYGFPSQPPSNESMETMKPFFISKQNPGGQKNEKKSLLGMWDKRISCIPEGQNKNSEASRGDFSLLQKWEHIKHPKIKTLKEFNIIAFADHELGPNEINLVARHVTTSVVTYFQSFKTRVSSEKMSIVSTLSRKEYESKQPLRTIYSDSSLYQFCEHLTESVICHLILSISDSTKDGRENERAWESQNVGFNKVILIYSQVFESRSISIGELALSISEMITKTLFNSNIIEANIEQQMCSLKTKYIYCPGIVAADFDNLFQDLLIGVIHVLSKKIGITHHFESNRRNKSFSMLRSNSVPICNKTNTMKTQMGCTDWESSTQQNDYLIQKNKLNYLAHKLGRLVNNLETRESKEVVNKVFNIVLDLFSPDEHPDDTVDSDKKPRTFFSSLNDQQSNSILGNNLGLTPNSVFLLNVVCQKLIRTLLEKCTSSVFLDNGSLTDEIPAEECQLLKTFQSVEDEKFDYCKQAMDYEHFQGDYKSDLLEHLAKMDQDLLSSDSILTIISHSLVKSLMDKLCHSMQLPQSPPAANKHLKYRTREIQSSFIKAKMPELAELGQGTGSLGFMNYDGNALTGSPNNTSTVSPIIQAPFGNKCSVNSFSVSPLKRQGTKDMDTIAIHNKLNLGDINTGVYSATFLEEIISELFFNLSTSLWGKNENITEAWLNEMNTLFVNNVVNEFNNAHVTVLRNAEERLCFPPVHKETVSSIVDSVYDDVLQKYKSKVTCGGNLAHDNTSIAEQITKCVLLESLDYQLPPCIMGKLTPNSYYPLKAEIILQKLQNNLREFTSKSSSTCYSTRLSHSFLEDVIRRLLSQLTAPSRKAASLGKRYFTTSDFNELSNCIVNKVISAISKHQIWFTIYNNQHLCTGKNLENMVDSVYSNIMQMSDSLFSIQKSIVSRSPTMVDRIASFIIQEVIENHLQPFLCEESLPRPNTPLDAISNMVKQVLSEVIESHEPKTPSPIGIYPDIFIREIVTKLLSKIFSPKDNTEIELENIAQKIVNSVNSHLDKTKTPVLCDGEEQSYPSVDTDIVDELVTSVYRNVLKQHGLDPEFDEESKESEIFVENITNLIVAAISDCLLHPLFSGDLTSSSRSISTAENIVQDIISNINKSTKPSQSLSPYNTLLPYKFLEDMIRVLLSRIFPSAPNIVLNTESPKDRSKVNFNEIASNIINDIRMKISQHEIHFSKDEEETKFVYSEDDVHHLVDSVFKNISQNSDSQESVEQNISGSDDALVDRIAGFIIKYICQHHLQPFLDRRSLPSSSYKYLDNETRQWFYASVYSSTFLEDVVSGVLYKIFHRVLGIVQTKSVRDSENELFDKAEKLIHLIAEEFSKAQISVIENAEEQLCLPPVERDVVKNIIDVVFSKVLQEYDMKIMPNNDFLNDAKTLAVRITNIILAEISDFQIHPNIIGKLPFQSLSKLNVNVLINRVQRDITKSRFRRQASTIYTTKLSHTHLEKIVTQLISQVSPLASSAECTDTSQSDLSDTVIKLIHEIISIISKHAICIVKHGNEKQSMISEKDIQSMVDSIHADLSYSNVYQSLTKDKKDISNIPVSKIASFIIKEIFNHHLESFSSGDKTFISAAFDQSDKQKMINSKQRELSFIVNSAVFLEEVISELLCKLLYAFSHNFLVAENPDTVKFKTTGIVTTLVKSIVLEFTTSEILLADYLDNDICFSERYKEMVQKTVNQIYEKILDEYKSLIQVYSIIQSDTICFGRKIYHLLLEEIYEYQVQSLVSGELVSTSYTSPKADNIIRKVLNVILKDSYTFPSCVTMLPRSLLQDIIHKLLGHFSPSADTESELKEEAVSPDYEFEGAASKLTDEIIQEISEHEIRVATAEDNAESVQLEAIENLVDSICNNILKKSEFQAEVRKDTDKKGGSFLSKIAGFIMKEIMDHHLQPFLLSEESSRSDDDHVSVLTKPGEGKAQTSLYSATFLEDLIVDLVGKFLSLPSITEDFEKKEMPETDIVGLAIKFANSLIGEFRKNDIKVLPNAEEMFAFPPIDKETVDKISNFVYDQFIGKCESNEIQKDDKSNSGLEMIVNLAQKAISAFKIQPLFSGDWSSTFFSFLNPENIMQRVQHLSQKSPTQNRCVKGNSLTFSEQPYKHTSPTSDQKNLLDILGIHRSVMSIKKSFQTQETSIKKGDIQDPKVTSITRTVKENIVNLCARSAAGVTNEKEENDSTMMATSIKKCTGTVTKATSPNTSVKSEDTQKPDFGVTLKDDETEKKHKLASKDKEKQGNEIPTQILGASDDMACKEEILRPDIEKNNEKKIGKTKEKLFQKEEKSFQLFLTPKARNAGTTETTRKTVTREPNIEERTDNSLLIDINERECSAYECVQNITENIYDNILESLSKDSCSQESVGYSNLQSPSSETFSVIQEISKDFIQYASIKDLSPSINENLPAKENEKEKEKEREHEREKKQREKDRVEVKVIKKESTKSDSPQDPAGDKPGIFPANFLEDVITEMVNKLIFSTSPETQTRDQGQNVCDDQNQAELYETAMKLIDSLLNEFSEAQIKVFRPNEENQCFPPVAKVSSVPKVSHKHKESTTDEAASNIKKKTMDKMPHMHKATKNNISFLDRTLAIDKTLVNKVVHSSVCNILKEYRSQDSICKNIKSNGENLARRLTRAVINEIFEHRLNLMFCDEVPASACLPLDSKDVVKKVRKVAQTASKECQTSLPYGIMLTHEFLENLISALLSKIFCIVSKTKADTSEGNWLTELDFLQMKLLSTVTTEISKDEDMVIQYVESLHPNDDEIIQLVVHSIYNNLLAQFGSQEIIQNCVGSGCRILSEAIVDLVLREVAGNQLQNYFSGELTPYQCAEVDSIVENILKDVMQTTDAPQPQPSHAHILPYDIIEEIAVKFLSKLFYMFPKVDKERNKSLATEMQNIVSKVLNSIQESISKSKIKLVPPAKELPTVTLADNATIERVVNSVYTSVLNHYGSHTSIFKDLMGKSNVLPDIIGFLVVKEISNSEFQSQVKEEVPSSELVLEAVKIMEKVVKIVDELKSQEKSSSGKCSTLDAAFLEEALALFLAKIIRLPSASSKDAKDLSKPELNKIASQLTKSVTAEISKSNISLVAADSEEQFLNTESVEIISKVIDSVYSNVLLQSGSHKDLYYDIKNKNRVFPKKVASLIISEVSNLPVHTDDSKNSNVDLFSDLDINKIVEKAEDHAFKVIPDKEREELNRSSTGEEMPVKIVPHIGNKPLKIDPGIIADHLAVISIKTQPLEKLQMECLENTGHSIAEVRRASIDGRNYSSSDTYNMRKIKKERRPSLNNTGRLNMKPLEIVCRNSFPNIRKPDITRVELLKDVQNKKDLLIRLVAHDIEDDSENSLKEELSSDEYEVVLKEVIKEKFSGEHFENQVKETTKTNTVSTEGSSDHLKEHKEKEVKRSVAELDMPTCSTTMAVTESSMEKKPQQKEKEKINTSEPTYYLIHRIMSSSSYNQEDLISSASETEDCIPDTHDNISEGTPKANMSKQRSKVLSKVSSALSKVFSRTNTGISKSSSQPHQDKY</sequence>
<feature type="region of interest" description="Disordered" evidence="2">
    <location>
        <begin position="6796"/>
        <end position="6815"/>
    </location>
</feature>
<feature type="domain" description="Fibrous sheath-interacting protein 2 C-terminal" evidence="3">
    <location>
        <begin position="4996"/>
        <end position="5297"/>
    </location>
</feature>
<accession>A0A834AMP6</accession>
<evidence type="ECO:0000313" key="5">
    <source>
        <dbReference type="Proteomes" id="UP000664940"/>
    </source>
</evidence>
<dbReference type="InterPro" id="IPR031554">
    <property type="entry name" value="FSIP2_C"/>
</dbReference>
<feature type="region of interest" description="Disordered" evidence="2">
    <location>
        <begin position="6757"/>
        <end position="6782"/>
    </location>
</feature>
<keyword evidence="1" id="KW-0175">Coiled coil</keyword>